<name>A0A0M3HQ18_ASCLU</name>
<evidence type="ECO:0000313" key="2">
    <source>
        <dbReference type="WBParaSite" id="ALUE_0000409501-mRNA-1"/>
    </source>
</evidence>
<evidence type="ECO:0000313" key="1">
    <source>
        <dbReference type="Proteomes" id="UP000036681"/>
    </source>
</evidence>
<protein>
    <submittedName>
        <fullName evidence="2">Transducin/WD40 repeat-like superfamily protein</fullName>
    </submittedName>
</protein>
<proteinExistence type="predicted"/>
<keyword evidence="1" id="KW-1185">Reference proteome</keyword>
<accession>A0A0M3HQ18</accession>
<reference evidence="2" key="1">
    <citation type="submission" date="2017-02" db="UniProtKB">
        <authorList>
            <consortium name="WormBaseParasite"/>
        </authorList>
    </citation>
    <scope>IDENTIFICATION</scope>
</reference>
<organism evidence="1 2">
    <name type="scientific">Ascaris lumbricoides</name>
    <name type="common">Giant roundworm</name>
    <dbReference type="NCBI Taxonomy" id="6252"/>
    <lineage>
        <taxon>Eukaryota</taxon>
        <taxon>Metazoa</taxon>
        <taxon>Ecdysozoa</taxon>
        <taxon>Nematoda</taxon>
        <taxon>Chromadorea</taxon>
        <taxon>Rhabditida</taxon>
        <taxon>Spirurina</taxon>
        <taxon>Ascaridomorpha</taxon>
        <taxon>Ascaridoidea</taxon>
        <taxon>Ascarididae</taxon>
        <taxon>Ascaris</taxon>
    </lineage>
</organism>
<sequence>MAEASPNQASLFIDKHLSRSLLDVSNSSGQVLAANPKPRVFEGHLDSKAVFVAALGKRIDISPCTQGGHFLVEIPKNLVVVAACSYMNSTIKAPATKYWYLIPPTNRAKHSNGPTAQKPLVTGNHFPHENYIFAECRKSLMRCLFLYRNGTIG</sequence>
<dbReference type="WBParaSite" id="ALUE_0000409501-mRNA-1">
    <property type="protein sequence ID" value="ALUE_0000409501-mRNA-1"/>
    <property type="gene ID" value="ALUE_0000409501"/>
</dbReference>
<dbReference type="AlphaFoldDB" id="A0A0M3HQ18"/>
<dbReference type="Proteomes" id="UP000036681">
    <property type="component" value="Unplaced"/>
</dbReference>